<dbReference type="Proteomes" id="UP000282759">
    <property type="component" value="Unassembled WGS sequence"/>
</dbReference>
<proteinExistence type="predicted"/>
<dbReference type="AlphaFoldDB" id="A0A3S2UKJ2"/>
<feature type="transmembrane region" description="Helical" evidence="1">
    <location>
        <begin position="370"/>
        <end position="391"/>
    </location>
</feature>
<feature type="transmembrane region" description="Helical" evidence="1">
    <location>
        <begin position="163"/>
        <end position="183"/>
    </location>
</feature>
<name>A0A3S2UKJ2_9SPHI</name>
<evidence type="ECO:0000313" key="3">
    <source>
        <dbReference type="Proteomes" id="UP000282759"/>
    </source>
</evidence>
<dbReference type="OrthoDB" id="111691at2"/>
<dbReference type="PANTHER" id="PTHR34219">
    <property type="entry name" value="IRON-REGULATED INNER MEMBRANE PROTEIN-RELATED"/>
    <property type="match status" value="1"/>
</dbReference>
<gene>
    <name evidence="2" type="ORF">EOD41_13090</name>
</gene>
<dbReference type="RefSeq" id="WP_127705602.1">
    <property type="nucleotide sequence ID" value="NZ_SACK01000005.1"/>
</dbReference>
<keyword evidence="3" id="KW-1185">Reference proteome</keyword>
<dbReference type="InterPro" id="IPR005625">
    <property type="entry name" value="PepSY-ass_TM"/>
</dbReference>
<evidence type="ECO:0000256" key="1">
    <source>
        <dbReference type="SAM" id="Phobius"/>
    </source>
</evidence>
<evidence type="ECO:0000313" key="2">
    <source>
        <dbReference type="EMBL" id="RVU00409.1"/>
    </source>
</evidence>
<reference evidence="2 3" key="1">
    <citation type="submission" date="2019-01" db="EMBL/GenBank/DDBJ databases">
        <authorList>
            <person name="Chen W.-M."/>
        </authorList>
    </citation>
    <scope>NUCLEOTIDE SEQUENCE [LARGE SCALE GENOMIC DNA]</scope>
    <source>
        <strain evidence="2 3">YBJ-36</strain>
    </source>
</reference>
<organism evidence="2 3">
    <name type="scientific">Mucilaginibacter limnophilus</name>
    <dbReference type="NCBI Taxonomy" id="1932778"/>
    <lineage>
        <taxon>Bacteria</taxon>
        <taxon>Pseudomonadati</taxon>
        <taxon>Bacteroidota</taxon>
        <taxon>Sphingobacteriia</taxon>
        <taxon>Sphingobacteriales</taxon>
        <taxon>Sphingobacteriaceae</taxon>
        <taxon>Mucilaginibacter</taxon>
    </lineage>
</organism>
<keyword evidence="1" id="KW-0812">Transmembrane</keyword>
<protein>
    <submittedName>
        <fullName evidence="2">PepSY domain-containing protein</fullName>
    </submittedName>
</protein>
<feature type="transmembrane region" description="Helical" evidence="1">
    <location>
        <begin position="21"/>
        <end position="47"/>
    </location>
</feature>
<accession>A0A3S2UKJ2</accession>
<dbReference type="EMBL" id="SACK01000005">
    <property type="protein sequence ID" value="RVU00409.1"/>
    <property type="molecule type" value="Genomic_DNA"/>
</dbReference>
<comment type="caution">
    <text evidence="2">The sequence shown here is derived from an EMBL/GenBank/DDBJ whole genome shotgun (WGS) entry which is preliminary data.</text>
</comment>
<keyword evidence="1" id="KW-0472">Membrane</keyword>
<keyword evidence="1" id="KW-1133">Transmembrane helix</keyword>
<dbReference type="PANTHER" id="PTHR34219:SF3">
    <property type="entry name" value="BLL7967 PROTEIN"/>
    <property type="match status" value="1"/>
</dbReference>
<feature type="transmembrane region" description="Helical" evidence="1">
    <location>
        <begin position="215"/>
        <end position="238"/>
    </location>
</feature>
<sequence>MKPVTTTPKRSKDSRFKRINNWLHLWLGLFSGIIVFVVCLTGCIWVFNEEITAWLEPELHVTHQNKPVLSPAALTNIARTNYPELIPSYATYHQGEAIYLGLRKPGKFVRGGGRRGGVQLMINPYSGKIIKKEESKRGDFDFFRFILDGHRALWLPYDIGRPIVDYATLIFIVLLITGLIWWYPKKWNKSTRDKSFKIKLGASFKRVNLDLHNVLGFYAMLFLLAIAITGMVFGVKWFGDGLYWVTSGGEKPGEFRRLQSDSLQKANAIDPKLAIESVWKKVLSENPKAMGFYYTFPDTASNAAINITVYPTAGQFYNSRSYTFDQFTLKPLNRKDPYSVPYEKAGFGQKLRKMNFDIHIGAILGLPGKVLAFFASLIGASLPITGFLVWWGKRNKKPRQRTAVIKPDIKTLKPVLQD</sequence>
<dbReference type="Pfam" id="PF03929">
    <property type="entry name" value="PepSY_TM"/>
    <property type="match status" value="1"/>
</dbReference>